<dbReference type="KEGG" id="pno:SNOG_14440"/>
<organism evidence="1 2">
    <name type="scientific">Phaeosphaeria nodorum (strain SN15 / ATCC MYA-4574 / FGSC 10173)</name>
    <name type="common">Glume blotch fungus</name>
    <name type="synonym">Parastagonospora nodorum</name>
    <dbReference type="NCBI Taxonomy" id="321614"/>
    <lineage>
        <taxon>Eukaryota</taxon>
        <taxon>Fungi</taxon>
        <taxon>Dikarya</taxon>
        <taxon>Ascomycota</taxon>
        <taxon>Pezizomycotina</taxon>
        <taxon>Dothideomycetes</taxon>
        <taxon>Pleosporomycetidae</taxon>
        <taxon>Pleosporales</taxon>
        <taxon>Pleosporineae</taxon>
        <taxon>Phaeosphaeriaceae</taxon>
        <taxon>Parastagonospora</taxon>
    </lineage>
</organism>
<keyword evidence="2" id="KW-1185">Reference proteome</keyword>
<dbReference type="AlphaFoldDB" id="A0A7U2F6B1"/>
<dbReference type="Proteomes" id="UP000663193">
    <property type="component" value="Chromosome 9"/>
</dbReference>
<reference evidence="2" key="1">
    <citation type="journal article" date="2021" name="BMC Genomics">
        <title>Chromosome-level genome assembly and manually-curated proteome of model necrotroph Parastagonospora nodorum Sn15 reveals a genome-wide trove of candidate effector homologs, and redundancy of virulence-related functions within an accessory chromosome.</title>
        <authorList>
            <person name="Bertazzoni S."/>
            <person name="Jones D.A.B."/>
            <person name="Phan H.T."/>
            <person name="Tan K.-C."/>
            <person name="Hane J.K."/>
        </authorList>
    </citation>
    <scope>NUCLEOTIDE SEQUENCE [LARGE SCALE GENOMIC DNA]</scope>
    <source>
        <strain evidence="2">SN15 / ATCC MYA-4574 / FGSC 10173)</strain>
    </source>
</reference>
<proteinExistence type="predicted"/>
<dbReference type="VEuPathDB" id="FungiDB:JI435_144400"/>
<dbReference type="RefSeq" id="XP_001804627.1">
    <property type="nucleotide sequence ID" value="XM_001804575.1"/>
</dbReference>
<name>A0A7U2F6B1_PHANO</name>
<dbReference type="EMBL" id="CP069031">
    <property type="protein sequence ID" value="QRC99533.1"/>
    <property type="molecule type" value="Genomic_DNA"/>
</dbReference>
<sequence length="207" mass="22293">MLVIALISLPPSSTVDVTIAHLEILLKATNTPFTIGTKVQDPSIIQITTQYPSLPSTSALSSHPPYTSLVSSLTPYNPSITTVTLDTSILPAPLVEFVKSDFPTPLSPSLQAQIESDFARFESLYRGRGSMADVGEISLSMGWSEPHPNAQGVAVKSWVVARGWQGMPFFEKAVASEEFKGCIGILMGWGAEFELWHVDTKVAAGEV</sequence>
<evidence type="ECO:0000313" key="1">
    <source>
        <dbReference type="EMBL" id="QRC99533.1"/>
    </source>
</evidence>
<dbReference type="OrthoDB" id="3830579at2759"/>
<evidence type="ECO:0000313" key="2">
    <source>
        <dbReference type="Proteomes" id="UP000663193"/>
    </source>
</evidence>
<protein>
    <submittedName>
        <fullName evidence="1">Uncharacterized protein</fullName>
    </submittedName>
</protein>
<gene>
    <name evidence="1" type="ORF">JI435_144400</name>
</gene>
<dbReference type="OMA" id="QLTSEWH"/>
<accession>A0A7U2F6B1</accession>